<dbReference type="SUPFAM" id="SSF53756">
    <property type="entry name" value="UDP-Glycosyltransferase/glycogen phosphorylase"/>
    <property type="match status" value="1"/>
</dbReference>
<evidence type="ECO:0000256" key="6">
    <source>
        <dbReference type="ARBA" id="ARBA00048960"/>
    </source>
</evidence>
<dbReference type="Pfam" id="PF26122">
    <property type="entry name" value="CBM_Mok13"/>
    <property type="match status" value="1"/>
</dbReference>
<dbReference type="SUPFAM" id="SSF51445">
    <property type="entry name" value="(Trans)glycosidases"/>
    <property type="match status" value="1"/>
</dbReference>
<evidence type="ECO:0000259" key="10">
    <source>
        <dbReference type="SMART" id="SM00642"/>
    </source>
</evidence>
<protein>
    <recommendedName>
        <fullName evidence="2">alpha-1,3-glucan synthase</fullName>
        <ecNumber evidence="2">2.4.1.183</ecNumber>
    </recommendedName>
</protein>
<feature type="transmembrane region" description="Helical" evidence="8">
    <location>
        <begin position="2003"/>
        <end position="2027"/>
    </location>
</feature>
<evidence type="ECO:0000313" key="11">
    <source>
        <dbReference type="EMBL" id="KAK3317412.1"/>
    </source>
</evidence>
<evidence type="ECO:0000256" key="3">
    <source>
        <dbReference type="ARBA" id="ARBA00022676"/>
    </source>
</evidence>
<feature type="transmembrane region" description="Helical" evidence="8">
    <location>
        <begin position="2110"/>
        <end position="2133"/>
    </location>
</feature>
<evidence type="ECO:0000256" key="7">
    <source>
        <dbReference type="SAM" id="MobiDB-lite"/>
    </source>
</evidence>
<name>A0AAE0I3D2_9PEZI</name>
<dbReference type="GO" id="GO:0070600">
    <property type="term" value="P:fungal-type cell wall (1-&gt;3)-alpha-glucan biosynthetic process"/>
    <property type="evidence" value="ECO:0007669"/>
    <property type="project" value="TreeGrafter"/>
</dbReference>
<feature type="compositionally biased region" description="Low complexity" evidence="7">
    <location>
        <begin position="1868"/>
        <end position="1879"/>
    </location>
</feature>
<comment type="catalytic activity">
    <reaction evidence="6">
        <text>[(1-&gt;3)-alpha-D-glucosyl](n) + UDP-alpha-D-glucose = [(1-&gt;3)-alpha-D-glucosyl](n+1) + UDP + H(+)</text>
        <dbReference type="Rhea" id="RHEA:19749"/>
        <dbReference type="Rhea" id="RHEA-COMP:11150"/>
        <dbReference type="Rhea" id="RHEA-COMP:11151"/>
        <dbReference type="ChEBI" id="CHEBI:15378"/>
        <dbReference type="ChEBI" id="CHEBI:28100"/>
        <dbReference type="ChEBI" id="CHEBI:58223"/>
        <dbReference type="ChEBI" id="CHEBI:58885"/>
        <dbReference type="EC" id="2.4.1.183"/>
    </reaction>
</comment>
<evidence type="ECO:0000256" key="1">
    <source>
        <dbReference type="ARBA" id="ARBA00006122"/>
    </source>
</evidence>
<dbReference type="EMBL" id="JAUEPO010000007">
    <property type="protein sequence ID" value="KAK3317412.1"/>
    <property type="molecule type" value="Genomic_DNA"/>
</dbReference>
<keyword evidence="12" id="KW-1185">Reference proteome</keyword>
<feature type="transmembrane region" description="Helical" evidence="8">
    <location>
        <begin position="2193"/>
        <end position="2214"/>
    </location>
</feature>
<reference evidence="11" key="1">
    <citation type="journal article" date="2023" name="Mol. Phylogenet. Evol.">
        <title>Genome-scale phylogeny and comparative genomics of the fungal order Sordariales.</title>
        <authorList>
            <person name="Hensen N."/>
            <person name="Bonometti L."/>
            <person name="Westerberg I."/>
            <person name="Brannstrom I.O."/>
            <person name="Guillou S."/>
            <person name="Cros-Aarteil S."/>
            <person name="Calhoun S."/>
            <person name="Haridas S."/>
            <person name="Kuo A."/>
            <person name="Mondo S."/>
            <person name="Pangilinan J."/>
            <person name="Riley R."/>
            <person name="LaButti K."/>
            <person name="Andreopoulos B."/>
            <person name="Lipzen A."/>
            <person name="Chen C."/>
            <person name="Yan M."/>
            <person name="Daum C."/>
            <person name="Ng V."/>
            <person name="Clum A."/>
            <person name="Steindorff A."/>
            <person name="Ohm R.A."/>
            <person name="Martin F."/>
            <person name="Silar P."/>
            <person name="Natvig D.O."/>
            <person name="Lalanne C."/>
            <person name="Gautier V."/>
            <person name="Ament-Velasquez S.L."/>
            <person name="Kruys A."/>
            <person name="Hutchinson M.I."/>
            <person name="Powell A.J."/>
            <person name="Barry K."/>
            <person name="Miller A.N."/>
            <person name="Grigoriev I.V."/>
            <person name="Debuchy R."/>
            <person name="Gladieux P."/>
            <person name="Hiltunen Thoren M."/>
            <person name="Johannesson H."/>
        </authorList>
    </citation>
    <scope>NUCLEOTIDE SEQUENCE</scope>
    <source>
        <strain evidence="11">SMH4131-1</strain>
    </source>
</reference>
<feature type="chain" id="PRO_5042227291" description="alpha-1,3-glucan synthase" evidence="9">
    <location>
        <begin position="26"/>
        <end position="2369"/>
    </location>
</feature>
<keyword evidence="5" id="KW-0961">Cell wall biogenesis/degradation</keyword>
<feature type="region of interest" description="Disordered" evidence="7">
    <location>
        <begin position="1674"/>
        <end position="1743"/>
    </location>
</feature>
<dbReference type="Gene3D" id="3.40.50.2000">
    <property type="entry name" value="Glycogen Phosphorylase B"/>
    <property type="match status" value="2"/>
</dbReference>
<dbReference type="EC" id="2.4.1.183" evidence="2"/>
<dbReference type="CDD" id="cd11323">
    <property type="entry name" value="AmyAc_AGS"/>
    <property type="match status" value="1"/>
</dbReference>
<feature type="transmembrane region" description="Helical" evidence="8">
    <location>
        <begin position="2033"/>
        <end position="2057"/>
    </location>
</feature>
<dbReference type="InterPro" id="IPR013534">
    <property type="entry name" value="Starch_synth_cat_dom"/>
</dbReference>
<dbReference type="Pfam" id="PF08323">
    <property type="entry name" value="Glyco_transf_5"/>
    <property type="match status" value="1"/>
</dbReference>
<feature type="transmembrane region" description="Helical" evidence="8">
    <location>
        <begin position="1068"/>
        <end position="1094"/>
    </location>
</feature>
<dbReference type="InterPro" id="IPR058654">
    <property type="entry name" value="Mok11-14/Ags1-like_TM"/>
</dbReference>
<evidence type="ECO:0000256" key="5">
    <source>
        <dbReference type="ARBA" id="ARBA00023316"/>
    </source>
</evidence>
<dbReference type="Pfam" id="PF26108">
    <property type="entry name" value="GH_Mok13"/>
    <property type="match status" value="1"/>
</dbReference>
<feature type="transmembrane region" description="Helical" evidence="8">
    <location>
        <begin position="1977"/>
        <end position="1996"/>
    </location>
</feature>
<accession>A0AAE0I3D2</accession>
<feature type="region of interest" description="Disordered" evidence="7">
    <location>
        <begin position="1861"/>
        <end position="1908"/>
    </location>
</feature>
<comment type="caution">
    <text evidence="11">The sequence shown here is derived from an EMBL/GenBank/DDBJ whole genome shotgun (WGS) entry which is preliminary data.</text>
</comment>
<dbReference type="InterPro" id="IPR006047">
    <property type="entry name" value="GH13_cat_dom"/>
</dbReference>
<keyword evidence="8" id="KW-1133">Transmembrane helix</keyword>
<evidence type="ECO:0000313" key="12">
    <source>
        <dbReference type="Proteomes" id="UP001286456"/>
    </source>
</evidence>
<dbReference type="Pfam" id="PF26114">
    <property type="entry name" value="Ig_2_Mok13"/>
    <property type="match status" value="1"/>
</dbReference>
<feature type="transmembrane region" description="Helical" evidence="8">
    <location>
        <begin position="1945"/>
        <end position="1965"/>
    </location>
</feature>
<dbReference type="Proteomes" id="UP001286456">
    <property type="component" value="Unassembled WGS sequence"/>
</dbReference>
<dbReference type="Pfam" id="PF00534">
    <property type="entry name" value="Glycos_transf_1"/>
    <property type="match status" value="1"/>
</dbReference>
<evidence type="ECO:0000256" key="8">
    <source>
        <dbReference type="SAM" id="Phobius"/>
    </source>
</evidence>
<dbReference type="Gene3D" id="3.20.20.80">
    <property type="entry name" value="Glycosidases"/>
    <property type="match status" value="2"/>
</dbReference>
<dbReference type="InterPro" id="IPR058656">
    <property type="entry name" value="Mok11-13/Ags1-like_GH"/>
</dbReference>
<dbReference type="PANTHER" id="PTHR47182">
    <property type="entry name" value="CELL WALL ALPHA-1,3-GLUCAN SYNTHASE AGS1-RELATED"/>
    <property type="match status" value="1"/>
</dbReference>
<dbReference type="GO" id="GO:0047657">
    <property type="term" value="F:alpha-1,3-glucan synthase activity"/>
    <property type="evidence" value="ECO:0007669"/>
    <property type="project" value="UniProtKB-EC"/>
</dbReference>
<feature type="domain" description="Glycosyl hydrolase family 13 catalytic" evidence="10">
    <location>
        <begin position="71"/>
        <end position="519"/>
    </location>
</feature>
<dbReference type="GO" id="GO:0009277">
    <property type="term" value="C:fungal-type cell wall"/>
    <property type="evidence" value="ECO:0007669"/>
    <property type="project" value="TreeGrafter"/>
</dbReference>
<feature type="transmembrane region" description="Helical" evidence="8">
    <location>
        <begin position="2069"/>
        <end position="2090"/>
    </location>
</feature>
<dbReference type="FunFam" id="3.40.50.2000:FF:000052">
    <property type="entry name" value="Alpha-1,3-glucan synthase Ags2"/>
    <property type="match status" value="1"/>
</dbReference>
<keyword evidence="3" id="KW-0328">Glycosyltransferase</keyword>
<dbReference type="CDD" id="cd03791">
    <property type="entry name" value="GT5_Glycogen_synthase_DULL1-like"/>
    <property type="match status" value="1"/>
</dbReference>
<keyword evidence="8" id="KW-0472">Membrane</keyword>
<dbReference type="InterPro" id="IPR017853">
    <property type="entry name" value="GH"/>
</dbReference>
<dbReference type="InterPro" id="IPR001296">
    <property type="entry name" value="Glyco_trans_1"/>
</dbReference>
<dbReference type="Pfam" id="PF00128">
    <property type="entry name" value="Alpha-amylase"/>
    <property type="match status" value="1"/>
</dbReference>
<keyword evidence="4" id="KW-0808">Transferase</keyword>
<reference evidence="11" key="2">
    <citation type="submission" date="2023-06" db="EMBL/GenBank/DDBJ databases">
        <authorList>
            <consortium name="Lawrence Berkeley National Laboratory"/>
            <person name="Haridas S."/>
            <person name="Hensen N."/>
            <person name="Bonometti L."/>
            <person name="Westerberg I."/>
            <person name="Brannstrom I.O."/>
            <person name="Guillou S."/>
            <person name="Cros-Aarteil S."/>
            <person name="Calhoun S."/>
            <person name="Kuo A."/>
            <person name="Mondo S."/>
            <person name="Pangilinan J."/>
            <person name="Riley R."/>
            <person name="Labutti K."/>
            <person name="Andreopoulos B."/>
            <person name="Lipzen A."/>
            <person name="Chen C."/>
            <person name="Yanf M."/>
            <person name="Daum C."/>
            <person name="Ng V."/>
            <person name="Clum A."/>
            <person name="Steindorff A."/>
            <person name="Ohm R."/>
            <person name="Martin F."/>
            <person name="Silar P."/>
            <person name="Natvig D."/>
            <person name="Lalanne C."/>
            <person name="Gautier V."/>
            <person name="Ament-Velasquez S.L."/>
            <person name="Kruys A."/>
            <person name="Hutchinson M.I."/>
            <person name="Powell A.J."/>
            <person name="Barry K."/>
            <person name="Miller A.N."/>
            <person name="Grigoriev I.V."/>
            <person name="Debuchy R."/>
            <person name="Gladieux P."/>
            <person name="Thoren M.H."/>
            <person name="Johannesson H."/>
        </authorList>
    </citation>
    <scope>NUCLEOTIDE SEQUENCE</scope>
    <source>
        <strain evidence="11">SMH4131-1</strain>
    </source>
</reference>
<feature type="signal peptide" evidence="9">
    <location>
        <begin position="1"/>
        <end position="25"/>
    </location>
</feature>
<evidence type="ECO:0000256" key="2">
    <source>
        <dbReference type="ARBA" id="ARBA00012688"/>
    </source>
</evidence>
<dbReference type="InterPro" id="IPR058657">
    <property type="entry name" value="Mok11-13/Ags1-like_Ig"/>
</dbReference>
<dbReference type="Pfam" id="PF26111">
    <property type="entry name" value="Ig_Mok13"/>
    <property type="match status" value="1"/>
</dbReference>
<dbReference type="InterPro" id="IPR058655">
    <property type="entry name" value="Mok11-14/Ags1-like"/>
</dbReference>
<dbReference type="Pfam" id="PF26127">
    <property type="entry name" value="12TM_Mok13"/>
    <property type="match status" value="1"/>
</dbReference>
<proteinExistence type="inferred from homology"/>
<feature type="compositionally biased region" description="Polar residues" evidence="7">
    <location>
        <begin position="1721"/>
        <end position="1743"/>
    </location>
</feature>
<gene>
    <name evidence="11" type="ORF">B0T19DRAFT_291270</name>
</gene>
<feature type="transmembrane region" description="Helical" evidence="8">
    <location>
        <begin position="2154"/>
        <end position="2173"/>
    </location>
</feature>
<comment type="similarity">
    <text evidence="1">Belongs to the glycosyltransferase group 1 family.</text>
</comment>
<keyword evidence="8" id="KW-0812">Transmembrane</keyword>
<feature type="transmembrane region" description="Helical" evidence="8">
    <location>
        <begin position="2342"/>
        <end position="2361"/>
    </location>
</feature>
<evidence type="ECO:0000256" key="9">
    <source>
        <dbReference type="SAM" id="SignalP"/>
    </source>
</evidence>
<dbReference type="FunFam" id="3.40.50.2000:FF:000058">
    <property type="entry name" value="Alpha-1,3-glucan synthase Ags1"/>
    <property type="match status" value="1"/>
</dbReference>
<dbReference type="PANTHER" id="PTHR47182:SF2">
    <property type="entry name" value="CELL WALL ALPHA-1,3-GLUCAN SYNTHASE AGS1"/>
    <property type="match status" value="1"/>
</dbReference>
<organism evidence="11 12">
    <name type="scientific">Cercophora scortea</name>
    <dbReference type="NCBI Taxonomy" id="314031"/>
    <lineage>
        <taxon>Eukaryota</taxon>
        <taxon>Fungi</taxon>
        <taxon>Dikarya</taxon>
        <taxon>Ascomycota</taxon>
        <taxon>Pezizomycotina</taxon>
        <taxon>Sordariomycetes</taxon>
        <taxon>Sordariomycetidae</taxon>
        <taxon>Sordariales</taxon>
        <taxon>Lasiosphaeriaceae</taxon>
        <taxon>Cercophora</taxon>
    </lineage>
</organism>
<sequence>MMNRLALLSTRLLYTFVTTTTLVNGLRYSDAEKDYNLNQNITADSPLDYWGERDGHNYTASPTNWRVPFYTIFVDRFVNGDPENDNANNTNFEMDMMSTQLRFGGDLAGLVDSLDYIQGMGIKALYIAGSPFINQPWGADSYSPLDLTLLDRHFGSIKTWQGAIDEIHRRGMFVVMDNTMSTMGDLIGFQGYLNTSTPFLLEEHKVQWKTERRYLDFDIGNEYNTTCKYPQFWYEDGKRINPENLKGCYNSDFDQYGDIEAFGVFPDWQRQLAKFASVQDRLRDWEPSVMARLSRFSCMTIAMLDIDGFRIDKAVQVTVDAQAAFSSAMRKCAAKYGKKNFMITGEITSGNTLGSIYLGRGREPSMAKDLKDMATAMTIKPTADSTHFIRDFGNSALDSGAFHYSIYRFMTRFLGLAGGVAGFDLPTDWVDAWNEMVMTNDFFNANTGEFDPRHLYGTSNQDVFRWPTIELGTERMLLGYFITTLLMPGTPLVYYGEEQELYVLDGTATNYVYGRQAFSPSPAWKTHGCFSLKSDLYKEWPLDKGKRGCEDESVAWDHRDPSAPVRNIFKRMFALREAYPVLEHGWLLQKLANQTKYVQVPGSETPITEMGIWSVARGLYSEVQKGEVDTPVWLVYHNKPNRTTYKFDCNDKKTAFISPFDAGAKVQDLFSADIITLEKSALQNNFTGKPSAGCISEVTMEPFEFRAYVLSKDYVPPTPMVTKFTPGHDFPIDSTNKGGNIEISFGFNVEMDCDSVKKSLSVLLIADGNGIGSPVSFDTDKAVCGFASAPKVELIGAIQTAWMFKTTLRNVGDGIVKLTLDNPVTPKNVSTDAVDHFLLRFGKPGNPVVWPTTGNYSRGLLTVDDSGAMYVTHSAPGATKWRYSTNWGSTWSGWTNYTGSGAKALITEQPWKGTALQSWPGKHLMVQYYSKPLGSSAFMQHSDSNDILFERAQPHIKIHGPYNKWGYDAGLPGAMNLVQHHSWSLHFMYEWPANFQLNIWGINPDNQPDAGGIFGDIDHDGIVDRLPPSSLSNNVINITETPPWPGLAYKLQFNDVTWRFNYVPTGNVWTQIVIFFLLAFLPVILAGLALWVYVQSFYQVKINKNGFTKSGWMPLKLGNLSKLDVKNTGKGHEMSAITPPPSSAMAPFGADGGRRTVLIATMEYNIDDFGIKIKIGGLGVMAQLMAAALTHLDIIWVVPMVGDINYPTDRMQAAEPMFVDVMGQPYEIIVWYHVVKNITYVILDCPIFKKQTKANPYIARMDDIESAILYAAWNSCIAESIRRFPVDIYHINDYHGAAAPLYLLPQTIPVCVSLHNAEFQGMWPMRTPEESKEVCEVFNLPPDVVKDYVQYGSVFNLLHAAASYLRIHQRGFGAVGVSRKYGDRSLARYPIFWSLKNIGQLPNPDPSDTADWNPNEDVNNQAKGVEIDQSFEDKRGDLRRQAQEWAGLQVDPTAELFVFVGRWSLQKGVDLIADIFPSILEKYPKTQLICVGPVIDLYGRFAALKLEKLMQKYPRRVFSKPEFTQLPPYIFSGAEFALIPSRDEPFGLVAVEFGRKGALGVGARVGGLGQMPGFWFTVESMSPSHLLQQFKLSIDAALACKTQKRKLMRAWSAKQRFPVAQWIKQLDELHSQSIRIHTKEAKKKNLDVLSPSLNLTRPSSRASNITYLDQSQAHMLSPGAGPDTAGMSPGNGFPRSASPGLRGFGSPNNLPTPNAPWAGGSRTNSPRESVASSLNSPYGHNAARDSTVSVDSFAIRAQNNGVSSPGFGPDGGLGFPRPAFMANRNSSLLSLPDVVGDRQDLKLQQVDQFFNDTNGEYLGEFDQILDGLTAQNSASEMCIETFIKKSEKEWFARYRDAKLGRHRDSSRPRSPGGSRPGSRNGEGRNESVVSRGRQRHRSMTPSGLARSVFETSPPNYAVDDEFLLGDGYQAPKGLKKLLSIRLGDWPLYSFFLAFAQIISVNSYQIVLITGETNQTPVKLYMVAATYMVTSILWWAMERNFKSVYALSAPWFFFGLAFLMLGVAPFLSDWQASAAVSDVATCMYSAGASSGSLAFALNFGDEGGAPTKQWITRALAVAGVAQVYSLLLWYWGSLVANQDTTMTIFLPGSNIPQALVVCVPIAIFLWAIGVILLIGLPDFYRQAPAKIPGFYISLYRRKIVPWFFVMIIIQNYWLSAPYGRSWQFLFASQFIPGWGVFLLALGFGLGLWGIVLYGFSYFSDEHTWLLPIFAIGLCAPRWAQEFWGTSGIGWYLPWAGSPMGSAILSRCLWLWLGLLDNIQGVGLGMMLLATLTRQHVLTVLIGAQVVGSAFTMLARATSPNALSANTTFPDFSQGLMPGIASQWFWVCLIFQLIIPIGFFKFFRKEQVSKP</sequence>
<evidence type="ECO:0000256" key="4">
    <source>
        <dbReference type="ARBA" id="ARBA00022679"/>
    </source>
</evidence>
<keyword evidence="9" id="KW-0732">Signal</keyword>
<dbReference type="FunFam" id="3.20.20.80:FF:000073">
    <property type="entry name" value="Alpha-1,3-glucan synthase Ags2"/>
    <property type="match status" value="1"/>
</dbReference>
<dbReference type="InterPro" id="IPR058658">
    <property type="entry name" value="Mok11-13/Ags1-like_Ig_2"/>
</dbReference>
<feature type="transmembrane region" description="Helical" evidence="8">
    <location>
        <begin position="2295"/>
        <end position="2313"/>
    </location>
</feature>
<dbReference type="InterPro" id="IPR058659">
    <property type="entry name" value="Mok11-13/Ags1-like_CBM"/>
</dbReference>
<dbReference type="SMART" id="SM00642">
    <property type="entry name" value="Aamy"/>
    <property type="match status" value="1"/>
</dbReference>